<dbReference type="SUPFAM" id="SSF53335">
    <property type="entry name" value="S-adenosyl-L-methionine-dependent methyltransferases"/>
    <property type="match status" value="1"/>
</dbReference>
<feature type="domain" description="FHA" evidence="1">
    <location>
        <begin position="134"/>
        <end position="201"/>
    </location>
</feature>
<dbReference type="Proteomes" id="UP001530315">
    <property type="component" value="Unassembled WGS sequence"/>
</dbReference>
<dbReference type="InterPro" id="IPR029063">
    <property type="entry name" value="SAM-dependent_MTases_sf"/>
</dbReference>
<reference evidence="2 3" key="1">
    <citation type="submission" date="2024-10" db="EMBL/GenBank/DDBJ databases">
        <title>Updated reference genomes for cyclostephanoid diatoms.</title>
        <authorList>
            <person name="Roberts W.R."/>
            <person name="Alverson A.J."/>
        </authorList>
    </citation>
    <scope>NUCLEOTIDE SEQUENCE [LARGE SCALE GENOMIC DNA]</scope>
    <source>
        <strain evidence="2 3">AJA276-08</strain>
    </source>
</reference>
<dbReference type="PROSITE" id="PS50006">
    <property type="entry name" value="FHA_DOMAIN"/>
    <property type="match status" value="1"/>
</dbReference>
<organism evidence="2 3">
    <name type="scientific">Stephanodiscus triporus</name>
    <dbReference type="NCBI Taxonomy" id="2934178"/>
    <lineage>
        <taxon>Eukaryota</taxon>
        <taxon>Sar</taxon>
        <taxon>Stramenopiles</taxon>
        <taxon>Ochrophyta</taxon>
        <taxon>Bacillariophyta</taxon>
        <taxon>Coscinodiscophyceae</taxon>
        <taxon>Thalassiosirophycidae</taxon>
        <taxon>Stephanodiscales</taxon>
        <taxon>Stephanodiscaceae</taxon>
        <taxon>Stephanodiscus</taxon>
    </lineage>
</organism>
<dbReference type="AlphaFoldDB" id="A0ABD3N6A8"/>
<gene>
    <name evidence="2" type="ORF">ACHAW5_007352</name>
</gene>
<accession>A0ABD3N6A8</accession>
<comment type="caution">
    <text evidence="2">The sequence shown here is derived from an EMBL/GenBank/DDBJ whole genome shotgun (WGS) entry which is preliminary data.</text>
</comment>
<keyword evidence="3" id="KW-1185">Reference proteome</keyword>
<dbReference type="InterPro" id="IPR000253">
    <property type="entry name" value="FHA_dom"/>
</dbReference>
<dbReference type="EMBL" id="JALLAZ020001599">
    <property type="protein sequence ID" value="KAL3771650.1"/>
    <property type="molecule type" value="Genomic_DNA"/>
</dbReference>
<protein>
    <recommendedName>
        <fullName evidence="1">FHA domain-containing protein</fullName>
    </recommendedName>
</protein>
<evidence type="ECO:0000259" key="1">
    <source>
        <dbReference type="PROSITE" id="PS50006"/>
    </source>
</evidence>
<evidence type="ECO:0000313" key="2">
    <source>
        <dbReference type="EMBL" id="KAL3771650.1"/>
    </source>
</evidence>
<name>A0ABD3N6A8_9STRA</name>
<proteinExistence type="predicted"/>
<dbReference type="Gene3D" id="3.40.50.150">
    <property type="entry name" value="Vaccinia Virus protein VP39"/>
    <property type="match status" value="1"/>
</dbReference>
<sequence>MILPNLHAAVRGLVLARPTTSAAAATTRRHLSRIDSHERSIPTGRASIRDLQRRFDDIMPPSSSSSSSVLPTQLASIIDEAAKSEDRSDLSDEAYENVVREMTSFMSSTIASYGKKFESGSVYSPEILSVYDALVWGFNSPFLWRISQEDVSSLYRANVSRRHCEIAVGTGLFLSEIFPSTKEITLLDINENCLRVCEERIENAYHRTNNEDDNVTPPDISKLAVDIMEPPSPPGEEKEHYVKGQSSHLMPIRGKFQSVGVNFLFHCLHGSNLHDKADAFRNCASLLDPKDGVFFGSTILGKEMLDDKNNAGEMAMSVLEKFNDVGVFGNLGDSLEDLDGILREIFDDVDVRRVGYCGVWTARHPKV</sequence>
<evidence type="ECO:0000313" key="3">
    <source>
        <dbReference type="Proteomes" id="UP001530315"/>
    </source>
</evidence>